<feature type="transmembrane region" description="Helical" evidence="8">
    <location>
        <begin position="468"/>
        <end position="487"/>
    </location>
</feature>
<evidence type="ECO:0000256" key="6">
    <source>
        <dbReference type="ARBA" id="ARBA00022989"/>
    </source>
</evidence>
<sequence length="638" mass="69504">MRSLAALAHTDPAFLRRWRFAAGAAALADMLAFALLHGAGVSLEFAQALAFAAALLAAISVLRGIRCAHRWATLCFVVALAYPLRAGVLSLFAAQWPPLVAIVPAALAGALTLLLGGTATGASTRRQDFAVAVPLAVVYLLVLRLVYLGQIELAPQEAYYWNYSQHLDIGYLDHPPLVAWLIAATFALGDGEFFVRLPAVLAWAVMLAFAVAYAQDMAGRGNALRCALLAATLPFFFGIGVMITPDAPLAAAWAAALFFLQRALLGERPLAWLGAGLAIGIGMLAKYSMVLVPASAFVFMLVDARSRRSLLSAWAWGGVLVALLVFSPVIVWNLQHDWASFAFQGSRRLAARAPQFSLPEFLASALLLLTPLGVLALWRWLRPQGGISSTFQVVPANDEPSLLAGRRRLFMQVFTLLPLLVFAVSSLRAETKFHWTGPIWLAILPVLAATMSRPGLGEGALDRWLARGWMPLLQALLLVYAYGLFYYPVWGLAGLRLHHTYLEMGWRDLRGQVQGIEEAVLRETGSRPAIVGLDKHNTADEMAFYDPRGDGARDTASRHLFFNENAVMYEFWFPRSAFAGRDLIAVSGWRGNLEDPRLPAMATRLGPVQVLIARKGGVAVATYYARVVYGYRPAPLPQ</sequence>
<feature type="transmembrane region" description="Helical" evidence="8">
    <location>
        <begin position="314"/>
        <end position="335"/>
    </location>
</feature>
<name>A0ABX1T727_9PROT</name>
<evidence type="ECO:0000256" key="3">
    <source>
        <dbReference type="ARBA" id="ARBA00022676"/>
    </source>
</evidence>
<dbReference type="InterPro" id="IPR038731">
    <property type="entry name" value="RgtA/B/C-like"/>
</dbReference>
<dbReference type="Proteomes" id="UP000886469">
    <property type="component" value="Unassembled WGS sequence"/>
</dbReference>
<feature type="transmembrane region" description="Helical" evidence="8">
    <location>
        <begin position="193"/>
        <end position="214"/>
    </location>
</feature>
<feature type="transmembrane region" description="Helical" evidence="8">
    <location>
        <begin position="356"/>
        <end position="381"/>
    </location>
</feature>
<feature type="transmembrane region" description="Helical" evidence="8">
    <location>
        <begin position="45"/>
        <end position="62"/>
    </location>
</feature>
<dbReference type="PANTHER" id="PTHR33908">
    <property type="entry name" value="MANNOSYLTRANSFERASE YKCB-RELATED"/>
    <property type="match status" value="1"/>
</dbReference>
<feature type="transmembrane region" description="Helical" evidence="8">
    <location>
        <begin position="249"/>
        <end position="265"/>
    </location>
</feature>
<feature type="transmembrane region" description="Helical" evidence="8">
    <location>
        <begin position="99"/>
        <end position="117"/>
    </location>
</feature>
<keyword evidence="4" id="KW-0808">Transferase</keyword>
<evidence type="ECO:0000256" key="5">
    <source>
        <dbReference type="ARBA" id="ARBA00022692"/>
    </source>
</evidence>
<keyword evidence="3" id="KW-0328">Glycosyltransferase</keyword>
<reference evidence="10" key="1">
    <citation type="submission" date="2019-03" db="EMBL/GenBank/DDBJ databases">
        <title>Metabolic reconstructions from genomes of highly enriched 'Candidatus Accumulibacter' and 'Candidatus Competibacter' bioreactor populations.</title>
        <authorList>
            <person name="Annavajhala M.K."/>
            <person name="Welles L."/>
            <person name="Abbas B."/>
            <person name="Sorokin D."/>
            <person name="Park H."/>
            <person name="Van Loosdrecht M."/>
            <person name="Chandran K."/>
        </authorList>
    </citation>
    <scope>NUCLEOTIDE SEQUENCE</scope>
    <source>
        <strain evidence="10">SBR_L</strain>
    </source>
</reference>
<gene>
    <name evidence="10" type="ORF">E4Q08_09310</name>
</gene>
<proteinExistence type="predicted"/>
<keyword evidence="11" id="KW-1185">Reference proteome</keyword>
<feature type="transmembrane region" description="Helical" evidence="8">
    <location>
        <begin position="226"/>
        <end position="243"/>
    </location>
</feature>
<comment type="caution">
    <text evidence="10">The sequence shown here is derived from an EMBL/GenBank/DDBJ whole genome shotgun (WGS) entry which is preliminary data.</text>
</comment>
<feature type="transmembrane region" description="Helical" evidence="8">
    <location>
        <begin position="439"/>
        <end position="456"/>
    </location>
</feature>
<feature type="transmembrane region" description="Helical" evidence="8">
    <location>
        <begin position="409"/>
        <end position="427"/>
    </location>
</feature>
<dbReference type="PANTHER" id="PTHR33908:SF11">
    <property type="entry name" value="MEMBRANE PROTEIN"/>
    <property type="match status" value="1"/>
</dbReference>
<accession>A0ABX1T727</accession>
<feature type="domain" description="Glycosyltransferase RgtA/B/C/D-like" evidence="9">
    <location>
        <begin position="173"/>
        <end position="332"/>
    </location>
</feature>
<dbReference type="InterPro" id="IPR050297">
    <property type="entry name" value="LipidA_mod_glycosyltrf_83"/>
</dbReference>
<evidence type="ECO:0000256" key="1">
    <source>
        <dbReference type="ARBA" id="ARBA00004651"/>
    </source>
</evidence>
<feature type="transmembrane region" description="Helical" evidence="8">
    <location>
        <begin position="20"/>
        <end position="39"/>
    </location>
</feature>
<evidence type="ECO:0000256" key="2">
    <source>
        <dbReference type="ARBA" id="ARBA00022475"/>
    </source>
</evidence>
<evidence type="ECO:0000256" key="7">
    <source>
        <dbReference type="ARBA" id="ARBA00023136"/>
    </source>
</evidence>
<evidence type="ECO:0000256" key="4">
    <source>
        <dbReference type="ARBA" id="ARBA00022679"/>
    </source>
</evidence>
<evidence type="ECO:0000313" key="11">
    <source>
        <dbReference type="Proteomes" id="UP000886469"/>
    </source>
</evidence>
<dbReference type="RefSeq" id="WP_169070186.1">
    <property type="nucleotide sequence ID" value="NZ_JAZKUC010000001.1"/>
</dbReference>
<comment type="subcellular location">
    <subcellularLocation>
        <location evidence="1">Cell membrane</location>
        <topology evidence="1">Multi-pass membrane protein</topology>
    </subcellularLocation>
</comment>
<dbReference type="EMBL" id="SPMX01000022">
    <property type="protein sequence ID" value="NMQ05449.1"/>
    <property type="molecule type" value="Genomic_DNA"/>
</dbReference>
<keyword evidence="5 8" id="KW-0812">Transmembrane</keyword>
<protein>
    <submittedName>
        <fullName evidence="10">Glycosyltransferase family 39 protein</fullName>
    </submittedName>
</protein>
<feature type="transmembrane region" description="Helical" evidence="8">
    <location>
        <begin position="129"/>
        <end position="147"/>
    </location>
</feature>
<evidence type="ECO:0000256" key="8">
    <source>
        <dbReference type="SAM" id="Phobius"/>
    </source>
</evidence>
<evidence type="ECO:0000313" key="10">
    <source>
        <dbReference type="EMBL" id="NMQ05449.1"/>
    </source>
</evidence>
<organism evidence="10 11">
    <name type="scientific">Candidatus Accumulibacter contiguus</name>
    <dbReference type="NCBI Taxonomy" id="2954381"/>
    <lineage>
        <taxon>Bacteria</taxon>
        <taxon>Pseudomonadati</taxon>
        <taxon>Pseudomonadota</taxon>
        <taxon>Betaproteobacteria</taxon>
        <taxon>Candidatus Accumulibacter</taxon>
    </lineage>
</organism>
<keyword evidence="6 8" id="KW-1133">Transmembrane helix</keyword>
<dbReference type="Pfam" id="PF13231">
    <property type="entry name" value="PMT_2"/>
    <property type="match status" value="1"/>
</dbReference>
<feature type="transmembrane region" description="Helical" evidence="8">
    <location>
        <begin position="74"/>
        <end position="93"/>
    </location>
</feature>
<evidence type="ECO:0000259" key="9">
    <source>
        <dbReference type="Pfam" id="PF13231"/>
    </source>
</evidence>
<keyword evidence="7 8" id="KW-0472">Membrane</keyword>
<keyword evidence="2" id="KW-1003">Cell membrane</keyword>
<feature type="transmembrane region" description="Helical" evidence="8">
    <location>
        <begin position="277"/>
        <end position="302"/>
    </location>
</feature>